<evidence type="ECO:0000256" key="6">
    <source>
        <dbReference type="SAM" id="MobiDB-lite"/>
    </source>
</evidence>
<dbReference type="Gene3D" id="1.10.510.10">
    <property type="entry name" value="Transferase(Phosphotransferase) domain 1"/>
    <property type="match status" value="1"/>
</dbReference>
<keyword evidence="5" id="KW-0175">Coiled coil</keyword>
<feature type="domain" description="Protein kinase" evidence="7">
    <location>
        <begin position="57"/>
        <end position="363"/>
    </location>
</feature>
<dbReference type="InterPro" id="IPR000719">
    <property type="entry name" value="Prot_kinase_dom"/>
</dbReference>
<comment type="catalytic activity">
    <reaction evidence="3">
        <text>L-threonyl-[protein] + ATP = O-phospho-L-threonyl-[protein] + ADP + H(+)</text>
        <dbReference type="Rhea" id="RHEA:46608"/>
        <dbReference type="Rhea" id="RHEA-COMP:11060"/>
        <dbReference type="Rhea" id="RHEA-COMP:11605"/>
        <dbReference type="ChEBI" id="CHEBI:15378"/>
        <dbReference type="ChEBI" id="CHEBI:30013"/>
        <dbReference type="ChEBI" id="CHEBI:30616"/>
        <dbReference type="ChEBI" id="CHEBI:61977"/>
        <dbReference type="ChEBI" id="CHEBI:456216"/>
        <dbReference type="EC" id="2.7.11.1"/>
    </reaction>
</comment>
<comment type="caution">
    <text evidence="8">The sequence shown here is derived from an EMBL/GenBank/DDBJ whole genome shotgun (WGS) entry which is preliminary data.</text>
</comment>
<keyword evidence="9" id="KW-1185">Reference proteome</keyword>
<gene>
    <name evidence="8" type="ORF">Clacol_008267</name>
</gene>
<protein>
    <recommendedName>
        <fullName evidence="7">Protein kinase domain-containing protein</fullName>
    </recommendedName>
</protein>
<dbReference type="PANTHER" id="PTHR22988">
    <property type="entry name" value="MYOTONIC DYSTROPHY S/T KINASE-RELATED"/>
    <property type="match status" value="1"/>
</dbReference>
<evidence type="ECO:0000313" key="8">
    <source>
        <dbReference type="EMBL" id="GJJ14010.1"/>
    </source>
</evidence>
<dbReference type="AlphaFoldDB" id="A0AAV5AHZ5"/>
<organism evidence="8 9">
    <name type="scientific">Clathrus columnatus</name>
    <dbReference type="NCBI Taxonomy" id="1419009"/>
    <lineage>
        <taxon>Eukaryota</taxon>
        <taxon>Fungi</taxon>
        <taxon>Dikarya</taxon>
        <taxon>Basidiomycota</taxon>
        <taxon>Agaricomycotina</taxon>
        <taxon>Agaricomycetes</taxon>
        <taxon>Phallomycetidae</taxon>
        <taxon>Phallales</taxon>
        <taxon>Clathraceae</taxon>
        <taxon>Clathrus</taxon>
    </lineage>
</organism>
<dbReference type="PROSITE" id="PS00108">
    <property type="entry name" value="PROTEIN_KINASE_ST"/>
    <property type="match status" value="1"/>
</dbReference>
<feature type="coiled-coil region" evidence="5">
    <location>
        <begin position="699"/>
        <end position="733"/>
    </location>
</feature>
<dbReference type="InterPro" id="IPR011009">
    <property type="entry name" value="Kinase-like_dom_sf"/>
</dbReference>
<dbReference type="PROSITE" id="PS50011">
    <property type="entry name" value="PROTEIN_KINASE_DOM"/>
    <property type="match status" value="1"/>
</dbReference>
<evidence type="ECO:0000256" key="1">
    <source>
        <dbReference type="ARBA" id="ARBA00022553"/>
    </source>
</evidence>
<comment type="similarity">
    <text evidence="2">Belongs to the protein kinase superfamily. STE Ser/Thr protein kinase family. COT1 subfamily.</text>
</comment>
<feature type="region of interest" description="Disordered" evidence="6">
    <location>
        <begin position="610"/>
        <end position="664"/>
    </location>
</feature>
<dbReference type="SMART" id="SM00220">
    <property type="entry name" value="S_TKc"/>
    <property type="match status" value="1"/>
</dbReference>
<dbReference type="EMBL" id="BPWL01000009">
    <property type="protein sequence ID" value="GJJ14010.1"/>
    <property type="molecule type" value="Genomic_DNA"/>
</dbReference>
<sequence>MSITWAQRLARLSTIIGTDIVTNDEEQQGRALDEYLASHDPKDQKDINLLRFSDNDLIFIGKLADGQFGTIDVVRCRLDSKVYIRKTVEKRTALRARGVGRKSGCTMERNEFKRKLLTQAARTNSLWAPHLLCAFQTNTALKFIMQYADGGNLWDLIESLPDGKISEHDLKWWLPQIVNAIDWCHSQGFIHRDVKPHNFVITPSSRILLVDFGSAAPLLPPSSSGVQIVPKEYCLVPCGTCDYISPEILQCHEEALVALELEEDSSHTSRQNGPGEISCYGRETDWWSFGAMVYEMTYGVAPFFAQDIGRTYVKIMDHRTNLRYDGTATLSHSGISLIKGLLRDCETRLGRHSTNEIRQHQFFQYMNWESLHEQQPPDRLHVPQFTYSVTATERLGNNGEDQGYDESSEQYTQPFQFSVLFQSSQTIPGASFLQNTPLPSKNNNNLTSVNAFIGFSWGPRLSVFTTATTTAHSVPDLRSQTILHREPVLLTPRPPSVIRSRSAFVPPTQTTSQPFITPIRRTSLPFSQGGYGNVTTLQRTTFQGTGQSTKEIRPLSDREAMQQLVDCVGMSAHKKVLASGKKPRFLQTLGSQKGSKGARLLFNPLAAMTNTNINTNTPSDGYASGASSETESQPASPTPRPSSALSRNGWGGRSTPSLMAGRSTTPTLTFITTATTLGTGGFDPSGTLNHPNESLQHGNRIFNQRLEDVERRYDKLLSEISNLEEDVGNVTLRMSRTR</sequence>
<evidence type="ECO:0000259" key="7">
    <source>
        <dbReference type="PROSITE" id="PS50011"/>
    </source>
</evidence>
<dbReference type="GO" id="GO:0005524">
    <property type="term" value="F:ATP binding"/>
    <property type="evidence" value="ECO:0007669"/>
    <property type="project" value="InterPro"/>
</dbReference>
<evidence type="ECO:0000313" key="9">
    <source>
        <dbReference type="Proteomes" id="UP001050691"/>
    </source>
</evidence>
<feature type="compositionally biased region" description="Polar residues" evidence="6">
    <location>
        <begin position="625"/>
        <end position="646"/>
    </location>
</feature>
<dbReference type="Pfam" id="PF00069">
    <property type="entry name" value="Pkinase"/>
    <property type="match status" value="1"/>
</dbReference>
<dbReference type="InterPro" id="IPR050839">
    <property type="entry name" value="Rho-assoc_Ser/Thr_Kinase"/>
</dbReference>
<evidence type="ECO:0000256" key="3">
    <source>
        <dbReference type="ARBA" id="ARBA00047899"/>
    </source>
</evidence>
<evidence type="ECO:0000256" key="2">
    <source>
        <dbReference type="ARBA" id="ARBA00038271"/>
    </source>
</evidence>
<name>A0AAV5AHZ5_9AGAM</name>
<dbReference type="GO" id="GO:0005856">
    <property type="term" value="C:cytoskeleton"/>
    <property type="evidence" value="ECO:0007669"/>
    <property type="project" value="TreeGrafter"/>
</dbReference>
<dbReference type="PANTHER" id="PTHR22988:SF71">
    <property type="entry name" value="CITRON RHO-INTERACTING KINASE"/>
    <property type="match status" value="1"/>
</dbReference>
<proteinExistence type="inferred from homology"/>
<comment type="catalytic activity">
    <reaction evidence="4">
        <text>L-seryl-[protein] + ATP = O-phospho-L-seryl-[protein] + ADP + H(+)</text>
        <dbReference type="Rhea" id="RHEA:17989"/>
        <dbReference type="Rhea" id="RHEA-COMP:9863"/>
        <dbReference type="Rhea" id="RHEA-COMP:11604"/>
        <dbReference type="ChEBI" id="CHEBI:15378"/>
        <dbReference type="ChEBI" id="CHEBI:29999"/>
        <dbReference type="ChEBI" id="CHEBI:30616"/>
        <dbReference type="ChEBI" id="CHEBI:83421"/>
        <dbReference type="ChEBI" id="CHEBI:456216"/>
        <dbReference type="EC" id="2.7.11.1"/>
    </reaction>
</comment>
<dbReference type="Gene3D" id="3.30.200.20">
    <property type="entry name" value="Phosphorylase Kinase, domain 1"/>
    <property type="match status" value="1"/>
</dbReference>
<dbReference type="GO" id="GO:0005737">
    <property type="term" value="C:cytoplasm"/>
    <property type="evidence" value="ECO:0007669"/>
    <property type="project" value="TreeGrafter"/>
</dbReference>
<dbReference type="SUPFAM" id="SSF56112">
    <property type="entry name" value="Protein kinase-like (PK-like)"/>
    <property type="match status" value="1"/>
</dbReference>
<dbReference type="GO" id="GO:0004674">
    <property type="term" value="F:protein serine/threonine kinase activity"/>
    <property type="evidence" value="ECO:0007669"/>
    <property type="project" value="UniProtKB-EC"/>
</dbReference>
<dbReference type="GO" id="GO:0031032">
    <property type="term" value="P:actomyosin structure organization"/>
    <property type="evidence" value="ECO:0007669"/>
    <property type="project" value="TreeGrafter"/>
</dbReference>
<reference evidence="8" key="1">
    <citation type="submission" date="2021-10" db="EMBL/GenBank/DDBJ databases">
        <title>De novo Genome Assembly of Clathrus columnatus (Basidiomycota, Fungi) Using Illumina and Nanopore Sequence Data.</title>
        <authorList>
            <person name="Ogiso-Tanaka E."/>
            <person name="Itagaki H."/>
            <person name="Hosoya T."/>
            <person name="Hosaka K."/>
        </authorList>
    </citation>
    <scope>NUCLEOTIDE SEQUENCE</scope>
    <source>
        <strain evidence="8">MO-923</strain>
    </source>
</reference>
<evidence type="ECO:0000256" key="5">
    <source>
        <dbReference type="SAM" id="Coils"/>
    </source>
</evidence>
<accession>A0AAV5AHZ5</accession>
<evidence type="ECO:0000256" key="4">
    <source>
        <dbReference type="ARBA" id="ARBA00048679"/>
    </source>
</evidence>
<keyword evidence="1" id="KW-0597">Phosphoprotein</keyword>
<dbReference type="InterPro" id="IPR008271">
    <property type="entry name" value="Ser/Thr_kinase_AS"/>
</dbReference>
<dbReference type="Proteomes" id="UP001050691">
    <property type="component" value="Unassembled WGS sequence"/>
</dbReference>